<sequence length="591" mass="67032">MKGEQWLRPYITQYFWRFVIIVVLGALTLLTASSLMFSSGYLISKSALRPENILMVYVQIVIVRTFGTSRSVVHYVERLVGHDTILRILSKMRVQLYRILEPQALFISSRFRTGDILGVLAEDIEKLQDVYLRTIFPSLVALLLYAISITALGQFDLQFALYMALYLLILILVLPWISLWLTKKKNQQSQHKRGRLYQTLTDAVIGMSDWVISGRPAQFVELYENNEVEVAQIDRKLSTWARWRNLIGQTTSGIAVVGVLYWSGQQYADGLIASTMIAAFVLVIFPLMDAFLPISEAIEKVPRYQGSFVRLAEIEDAGKEMKGTDSSRIEKISEEVLNRARSDAHLKIDHASYRYDDLGVWSFQDITLDIPQGKKIAIIGRSGAGKSTLLKLIQGAVVPEKGSATIHGMDAHLYDEHIPSIISVLNQSPHLFDTTVTNNIRMGKLDATDEEIAEVARKVKMDRLIESLPEGYKTAMHETGQRFSGGERQRIALARVLLQDTPVVILDEPTVGLDPRTENELLATIFETLRGKSLVWVTHHLVGAERMDEIIFMENGKIEMRGSHVELMENYPRYRNLYHLDRPESFLKASD</sequence>
<dbReference type="STRING" id="1763538.LPB68_13435"/>
<dbReference type="InterPro" id="IPR003593">
    <property type="entry name" value="AAA+_ATPase"/>
</dbReference>
<dbReference type="InterPro" id="IPR017871">
    <property type="entry name" value="ABC_transporter-like_CS"/>
</dbReference>
<comment type="subcellular location">
    <subcellularLocation>
        <location evidence="1">Cell membrane</location>
        <topology evidence="1">Multi-pass membrane protein</topology>
    </subcellularLocation>
</comment>
<dbReference type="SMART" id="SM00382">
    <property type="entry name" value="AAA"/>
    <property type="match status" value="1"/>
</dbReference>
<dbReference type="CDD" id="cd03247">
    <property type="entry name" value="ABCC_cytochrome_bd"/>
    <property type="match status" value="1"/>
</dbReference>
<dbReference type="InterPro" id="IPR027417">
    <property type="entry name" value="P-loop_NTPase"/>
</dbReference>
<dbReference type="Pfam" id="PF00005">
    <property type="entry name" value="ABC_tran"/>
    <property type="match status" value="1"/>
</dbReference>
<dbReference type="GO" id="GO:0015421">
    <property type="term" value="F:ABC-type oligopeptide transporter activity"/>
    <property type="evidence" value="ECO:0007669"/>
    <property type="project" value="TreeGrafter"/>
</dbReference>
<protein>
    <submittedName>
        <fullName evidence="10">Amino acid ABC transporter ATP-binding protein</fullName>
    </submittedName>
</protein>
<accession>A0A167B784</accession>
<evidence type="ECO:0000256" key="4">
    <source>
        <dbReference type="ARBA" id="ARBA00022840"/>
    </source>
</evidence>
<keyword evidence="5 7" id="KW-1133">Transmembrane helix</keyword>
<dbReference type="Gene3D" id="3.40.50.300">
    <property type="entry name" value="P-loop containing nucleotide triphosphate hydrolases"/>
    <property type="match status" value="1"/>
</dbReference>
<evidence type="ECO:0000259" key="9">
    <source>
        <dbReference type="PROSITE" id="PS50929"/>
    </source>
</evidence>
<name>A0A167B784_9BACL</name>
<dbReference type="PANTHER" id="PTHR43394:SF1">
    <property type="entry name" value="ATP-BINDING CASSETTE SUB-FAMILY B MEMBER 10, MITOCHONDRIAL"/>
    <property type="match status" value="1"/>
</dbReference>
<dbReference type="EMBL" id="LSFN01000036">
    <property type="protein sequence ID" value="OAB71796.1"/>
    <property type="molecule type" value="Genomic_DNA"/>
</dbReference>
<dbReference type="SUPFAM" id="SSF90123">
    <property type="entry name" value="ABC transporter transmembrane region"/>
    <property type="match status" value="1"/>
</dbReference>
<dbReference type="NCBIfam" id="TIGR02868">
    <property type="entry name" value="CydC"/>
    <property type="match status" value="1"/>
</dbReference>
<proteinExistence type="predicted"/>
<keyword evidence="3" id="KW-0547">Nucleotide-binding</keyword>
<keyword evidence="2 7" id="KW-0812">Transmembrane</keyword>
<reference evidence="10 11" key="1">
    <citation type="submission" date="2016-02" db="EMBL/GenBank/DDBJ databases">
        <title>Paenibacillus sp. LPB0068, isolated from Crassostrea gigas.</title>
        <authorList>
            <person name="Shin S.-K."/>
            <person name="Yi H."/>
        </authorList>
    </citation>
    <scope>NUCLEOTIDE SEQUENCE [LARGE SCALE GENOMIC DNA]</scope>
    <source>
        <strain evidence="10 11">LPB0068</strain>
    </source>
</reference>
<dbReference type="PANTHER" id="PTHR43394">
    <property type="entry name" value="ATP-DEPENDENT PERMEASE MDL1, MITOCHONDRIAL"/>
    <property type="match status" value="1"/>
</dbReference>
<dbReference type="GO" id="GO:0016887">
    <property type="term" value="F:ATP hydrolysis activity"/>
    <property type="evidence" value="ECO:0007669"/>
    <property type="project" value="InterPro"/>
</dbReference>
<evidence type="ECO:0000256" key="6">
    <source>
        <dbReference type="ARBA" id="ARBA00023136"/>
    </source>
</evidence>
<dbReference type="OrthoDB" id="9802264at2"/>
<feature type="transmembrane region" description="Helical" evidence="7">
    <location>
        <begin position="270"/>
        <end position="292"/>
    </location>
</feature>
<dbReference type="PROSITE" id="PS50893">
    <property type="entry name" value="ABC_TRANSPORTER_2"/>
    <property type="match status" value="1"/>
</dbReference>
<dbReference type="Gene3D" id="1.20.1560.10">
    <property type="entry name" value="ABC transporter type 1, transmembrane domain"/>
    <property type="match status" value="1"/>
</dbReference>
<dbReference type="RefSeq" id="WP_068660388.1">
    <property type="nucleotide sequence ID" value="NZ_CP017770.1"/>
</dbReference>
<dbReference type="PROSITE" id="PS50929">
    <property type="entry name" value="ABC_TM1F"/>
    <property type="match status" value="1"/>
</dbReference>
<evidence type="ECO:0000256" key="7">
    <source>
        <dbReference type="SAM" id="Phobius"/>
    </source>
</evidence>
<keyword evidence="11" id="KW-1185">Reference proteome</keyword>
<dbReference type="GO" id="GO:0005524">
    <property type="term" value="F:ATP binding"/>
    <property type="evidence" value="ECO:0007669"/>
    <property type="project" value="UniProtKB-KW"/>
</dbReference>
<feature type="transmembrane region" description="Helical" evidence="7">
    <location>
        <begin position="14"/>
        <end position="37"/>
    </location>
</feature>
<dbReference type="PROSITE" id="PS00211">
    <property type="entry name" value="ABC_TRANSPORTER_1"/>
    <property type="match status" value="1"/>
</dbReference>
<evidence type="ECO:0000313" key="11">
    <source>
        <dbReference type="Proteomes" id="UP000077134"/>
    </source>
</evidence>
<comment type="caution">
    <text evidence="10">The sequence shown here is derived from an EMBL/GenBank/DDBJ whole genome shotgun (WGS) entry which is preliminary data.</text>
</comment>
<feature type="transmembrane region" description="Helical" evidence="7">
    <location>
        <begin position="159"/>
        <end position="182"/>
    </location>
</feature>
<gene>
    <name evidence="10" type="ORF">PNBC_17455</name>
</gene>
<keyword evidence="4 10" id="KW-0067">ATP-binding</keyword>
<dbReference type="InterPro" id="IPR011527">
    <property type="entry name" value="ABC1_TM_dom"/>
</dbReference>
<dbReference type="KEGG" id="pcx:LPB68_13435"/>
<dbReference type="InterPro" id="IPR039421">
    <property type="entry name" value="Type_1_exporter"/>
</dbReference>
<dbReference type="GO" id="GO:0005886">
    <property type="term" value="C:plasma membrane"/>
    <property type="evidence" value="ECO:0007669"/>
    <property type="project" value="UniProtKB-SubCell"/>
</dbReference>
<dbReference type="GO" id="GO:0034775">
    <property type="term" value="P:glutathione transmembrane transport"/>
    <property type="evidence" value="ECO:0007669"/>
    <property type="project" value="InterPro"/>
</dbReference>
<feature type="transmembrane region" description="Helical" evidence="7">
    <location>
        <begin position="130"/>
        <end position="153"/>
    </location>
</feature>
<dbReference type="InterPro" id="IPR003439">
    <property type="entry name" value="ABC_transporter-like_ATP-bd"/>
</dbReference>
<feature type="transmembrane region" description="Helical" evidence="7">
    <location>
        <begin position="246"/>
        <end position="264"/>
    </location>
</feature>
<keyword evidence="6 7" id="KW-0472">Membrane</keyword>
<evidence type="ECO:0000256" key="2">
    <source>
        <dbReference type="ARBA" id="ARBA00022692"/>
    </source>
</evidence>
<feature type="domain" description="ABC transmembrane type-1" evidence="9">
    <location>
        <begin position="19"/>
        <end position="303"/>
    </location>
</feature>
<dbReference type="AlphaFoldDB" id="A0A167B784"/>
<organism evidence="10 11">
    <name type="scientific">Paenibacillus crassostreae</name>
    <dbReference type="NCBI Taxonomy" id="1763538"/>
    <lineage>
        <taxon>Bacteria</taxon>
        <taxon>Bacillati</taxon>
        <taxon>Bacillota</taxon>
        <taxon>Bacilli</taxon>
        <taxon>Bacillales</taxon>
        <taxon>Paenibacillaceae</taxon>
        <taxon>Paenibacillus</taxon>
    </lineage>
</organism>
<evidence type="ECO:0000256" key="5">
    <source>
        <dbReference type="ARBA" id="ARBA00022989"/>
    </source>
</evidence>
<evidence type="ECO:0000256" key="1">
    <source>
        <dbReference type="ARBA" id="ARBA00004651"/>
    </source>
</evidence>
<evidence type="ECO:0000259" key="8">
    <source>
        <dbReference type="PROSITE" id="PS50893"/>
    </source>
</evidence>
<dbReference type="Pfam" id="PF00664">
    <property type="entry name" value="ABC_membrane"/>
    <property type="match status" value="1"/>
</dbReference>
<evidence type="ECO:0000256" key="3">
    <source>
        <dbReference type="ARBA" id="ARBA00022741"/>
    </source>
</evidence>
<dbReference type="InterPro" id="IPR014223">
    <property type="entry name" value="ABC_CydC/D"/>
</dbReference>
<feature type="domain" description="ABC transporter" evidence="8">
    <location>
        <begin position="346"/>
        <end position="580"/>
    </location>
</feature>
<dbReference type="Proteomes" id="UP000077134">
    <property type="component" value="Unassembled WGS sequence"/>
</dbReference>
<dbReference type="GO" id="GO:0045454">
    <property type="term" value="P:cell redox homeostasis"/>
    <property type="evidence" value="ECO:0007669"/>
    <property type="project" value="InterPro"/>
</dbReference>
<evidence type="ECO:0000313" key="10">
    <source>
        <dbReference type="EMBL" id="OAB71796.1"/>
    </source>
</evidence>
<dbReference type="SUPFAM" id="SSF52540">
    <property type="entry name" value="P-loop containing nucleoside triphosphate hydrolases"/>
    <property type="match status" value="1"/>
</dbReference>
<dbReference type="InterPro" id="IPR036640">
    <property type="entry name" value="ABC1_TM_sf"/>
</dbReference>